<name>A0A930L3T7_9MICC</name>
<comment type="caution">
    <text evidence="3">The sequence shown here is derived from an EMBL/GenBank/DDBJ whole genome shotgun (WGS) entry which is preliminary data.</text>
</comment>
<accession>A0A930L3T7</accession>
<organism evidence="3 4">
    <name type="scientific">Rothia mucilaginosa</name>
    <dbReference type="NCBI Taxonomy" id="43675"/>
    <lineage>
        <taxon>Bacteria</taxon>
        <taxon>Bacillati</taxon>
        <taxon>Actinomycetota</taxon>
        <taxon>Actinomycetes</taxon>
        <taxon>Micrococcales</taxon>
        <taxon>Micrococcaceae</taxon>
        <taxon>Rothia</taxon>
    </lineage>
</organism>
<keyword evidence="2" id="KW-0812">Transmembrane</keyword>
<feature type="transmembrane region" description="Helical" evidence="2">
    <location>
        <begin position="106"/>
        <end position="127"/>
    </location>
</feature>
<dbReference type="Proteomes" id="UP000713964">
    <property type="component" value="Unassembled WGS sequence"/>
</dbReference>
<keyword evidence="2" id="KW-1133">Transmembrane helix</keyword>
<gene>
    <name evidence="3" type="ORF">HXO58_00190</name>
</gene>
<evidence type="ECO:0000256" key="1">
    <source>
        <dbReference type="SAM" id="MobiDB-lite"/>
    </source>
</evidence>
<keyword evidence="2" id="KW-0472">Membrane</keyword>
<evidence type="ECO:0000313" key="3">
    <source>
        <dbReference type="EMBL" id="MBF1658241.1"/>
    </source>
</evidence>
<feature type="transmembrane region" description="Helical" evidence="2">
    <location>
        <begin position="143"/>
        <end position="164"/>
    </location>
</feature>
<evidence type="ECO:0000256" key="2">
    <source>
        <dbReference type="SAM" id="Phobius"/>
    </source>
</evidence>
<proteinExistence type="predicted"/>
<evidence type="ECO:0000313" key="4">
    <source>
        <dbReference type="Proteomes" id="UP000713964"/>
    </source>
</evidence>
<protein>
    <submittedName>
        <fullName evidence="3">Uncharacterized protein</fullName>
    </submittedName>
</protein>
<reference evidence="3" key="1">
    <citation type="submission" date="2020-04" db="EMBL/GenBank/DDBJ databases">
        <title>Deep metagenomics examines the oral microbiome during advanced dental caries in children, revealing novel taxa and co-occurrences with host molecules.</title>
        <authorList>
            <person name="Baker J.L."/>
            <person name="Morton J.T."/>
            <person name="Dinis M."/>
            <person name="Alvarez R."/>
            <person name="Tran N.C."/>
            <person name="Knight R."/>
            <person name="Edlund A."/>
        </authorList>
    </citation>
    <scope>NUCLEOTIDE SEQUENCE</scope>
    <source>
        <strain evidence="3">JCVI_29_bin.11</strain>
    </source>
</reference>
<dbReference type="AlphaFoldDB" id="A0A930L3T7"/>
<sequence length="213" mass="24056">MTEIARRNMEDLKDIRRQLQENPESRELNNRYAQACLNIAKEYTVMSQGHIFICSPSDFEAVQYVMAKIPDASLLDGEILEEYKRLDRAVTQARINRGRPGSMMGIYYALILFIVMPIMAVPIIALWELSAGSTSDHTRNPSFLIYLIPVALITAALIWVGWLVERIPGWKYSALIVQENKKAELARAEAAARQSTESNRPDMVAGPDSEPRS</sequence>
<dbReference type="EMBL" id="JABZXL010000001">
    <property type="protein sequence ID" value="MBF1658241.1"/>
    <property type="molecule type" value="Genomic_DNA"/>
</dbReference>
<feature type="region of interest" description="Disordered" evidence="1">
    <location>
        <begin position="188"/>
        <end position="213"/>
    </location>
</feature>